<keyword evidence="3" id="KW-1185">Reference proteome</keyword>
<gene>
    <name evidence="2" type="ORF">KIL84_017948</name>
</gene>
<evidence type="ECO:0000313" key="2">
    <source>
        <dbReference type="EMBL" id="KAH1185199.1"/>
    </source>
</evidence>
<feature type="chain" id="PRO_5038714441" evidence="1">
    <location>
        <begin position="22"/>
        <end position="127"/>
    </location>
</feature>
<keyword evidence="1" id="KW-0732">Signal</keyword>
<proteinExistence type="predicted"/>
<sequence length="127" mass="13162">MAGAARLLLLALAWLVPLARLGPARPGAWGPAPLGEQLAAAGAQLGWRNLSCSACRVLFSAIDLGVQPQCGVCGVGQDPWLTLPAQPHRPLPLPASAGGWPRWFRADLCGPCQGQSLIRSSPPLPGC</sequence>
<protein>
    <submittedName>
        <fullName evidence="2">Uncharacterized protein</fullName>
    </submittedName>
</protein>
<reference evidence="2" key="1">
    <citation type="submission" date="2021-09" db="EMBL/GenBank/DDBJ databases">
        <title>The genome of Mauremys mutica provides insights into the evolution of semi-aquatic lifestyle.</title>
        <authorList>
            <person name="Gong S."/>
            <person name="Gao Y."/>
        </authorList>
    </citation>
    <scope>NUCLEOTIDE SEQUENCE</scope>
    <source>
        <strain evidence="2">MM-2020</strain>
        <tissue evidence="2">Muscle</tissue>
    </source>
</reference>
<dbReference type="AlphaFoldDB" id="A0A9D3XPD5"/>
<accession>A0A9D3XPD5</accession>
<name>A0A9D3XPD5_9SAUR</name>
<evidence type="ECO:0000313" key="3">
    <source>
        <dbReference type="Proteomes" id="UP000827986"/>
    </source>
</evidence>
<dbReference type="EMBL" id="JAHDVG010000463">
    <property type="protein sequence ID" value="KAH1185199.1"/>
    <property type="molecule type" value="Genomic_DNA"/>
</dbReference>
<dbReference type="Proteomes" id="UP000827986">
    <property type="component" value="Unassembled WGS sequence"/>
</dbReference>
<organism evidence="2 3">
    <name type="scientific">Mauremys mutica</name>
    <name type="common">yellowpond turtle</name>
    <dbReference type="NCBI Taxonomy" id="74926"/>
    <lineage>
        <taxon>Eukaryota</taxon>
        <taxon>Metazoa</taxon>
        <taxon>Chordata</taxon>
        <taxon>Craniata</taxon>
        <taxon>Vertebrata</taxon>
        <taxon>Euteleostomi</taxon>
        <taxon>Archelosauria</taxon>
        <taxon>Testudinata</taxon>
        <taxon>Testudines</taxon>
        <taxon>Cryptodira</taxon>
        <taxon>Durocryptodira</taxon>
        <taxon>Testudinoidea</taxon>
        <taxon>Geoemydidae</taxon>
        <taxon>Geoemydinae</taxon>
        <taxon>Mauremys</taxon>
    </lineage>
</organism>
<comment type="caution">
    <text evidence="2">The sequence shown here is derived from an EMBL/GenBank/DDBJ whole genome shotgun (WGS) entry which is preliminary data.</text>
</comment>
<feature type="signal peptide" evidence="1">
    <location>
        <begin position="1"/>
        <end position="21"/>
    </location>
</feature>
<evidence type="ECO:0000256" key="1">
    <source>
        <dbReference type="SAM" id="SignalP"/>
    </source>
</evidence>